<feature type="domain" description="Lactate/malate dehydrogenase N-terminal" evidence="7">
    <location>
        <begin position="5"/>
        <end position="148"/>
    </location>
</feature>
<dbReference type="GO" id="GO:0006089">
    <property type="term" value="P:lactate metabolic process"/>
    <property type="evidence" value="ECO:0007669"/>
    <property type="project" value="TreeGrafter"/>
</dbReference>
<feature type="active site" description="Proton acceptor" evidence="4">
    <location>
        <position position="181"/>
    </location>
</feature>
<keyword evidence="2 6" id="KW-0560">Oxidoreductase</keyword>
<feature type="binding site" evidence="5">
    <location>
        <begin position="124"/>
        <end position="126"/>
    </location>
    <ligand>
        <name>NAD(+)</name>
        <dbReference type="ChEBI" id="CHEBI:57540"/>
    </ligand>
</feature>
<gene>
    <name evidence="9" type="ORF">Q4F26_03400</name>
</gene>
<evidence type="ECO:0000256" key="5">
    <source>
        <dbReference type="PIRSR" id="PIRSR000102-3"/>
    </source>
</evidence>
<dbReference type="PIRSF" id="PIRSF000102">
    <property type="entry name" value="Lac_mal_DH"/>
    <property type="match status" value="1"/>
</dbReference>
<feature type="binding site" evidence="5">
    <location>
        <begin position="10"/>
        <end position="15"/>
    </location>
    <ligand>
        <name>NAD(+)</name>
        <dbReference type="ChEBI" id="CHEBI:57540"/>
    </ligand>
</feature>
<evidence type="ECO:0000256" key="1">
    <source>
        <dbReference type="ARBA" id="ARBA00006054"/>
    </source>
</evidence>
<dbReference type="InterPro" id="IPR001557">
    <property type="entry name" value="L-lactate/malate_DH"/>
</dbReference>
<dbReference type="EMBL" id="JAUNQW010000010">
    <property type="protein sequence ID" value="MDO5457368.1"/>
    <property type="molecule type" value="Genomic_DNA"/>
</dbReference>
<accession>A0AA43ZSU8</accession>
<dbReference type="InterPro" id="IPR001236">
    <property type="entry name" value="Lactate/malate_DH_N"/>
</dbReference>
<dbReference type="InterPro" id="IPR036291">
    <property type="entry name" value="NAD(P)-bd_dom_sf"/>
</dbReference>
<dbReference type="PRINTS" id="PR00086">
    <property type="entry name" value="LLDHDRGNASE"/>
</dbReference>
<comment type="similarity">
    <text evidence="1">Belongs to the LDH/MDH superfamily. LDH family.</text>
</comment>
<name>A0AA43ZSU8_9LACT</name>
<dbReference type="PANTHER" id="PTHR43128:SF16">
    <property type="entry name" value="L-LACTATE DEHYDROGENASE"/>
    <property type="match status" value="1"/>
</dbReference>
<dbReference type="Gene3D" id="3.40.50.720">
    <property type="entry name" value="NAD(P)-binding Rossmann-like Domain"/>
    <property type="match status" value="1"/>
</dbReference>
<dbReference type="GO" id="GO:0004459">
    <property type="term" value="F:L-lactate dehydrogenase (NAD+) activity"/>
    <property type="evidence" value="ECO:0007669"/>
    <property type="project" value="TreeGrafter"/>
</dbReference>
<evidence type="ECO:0000256" key="4">
    <source>
        <dbReference type="PIRSR" id="PIRSR000102-1"/>
    </source>
</evidence>
<dbReference type="Pfam" id="PF00056">
    <property type="entry name" value="Ldh_1_N"/>
    <property type="match status" value="1"/>
</dbReference>
<proteinExistence type="inferred from homology"/>
<evidence type="ECO:0000313" key="9">
    <source>
        <dbReference type="EMBL" id="MDO5457368.1"/>
    </source>
</evidence>
<feature type="domain" description="Lactate/malate dehydrogenase C-terminal" evidence="8">
    <location>
        <begin position="151"/>
        <end position="321"/>
    </location>
</feature>
<dbReference type="InterPro" id="IPR015955">
    <property type="entry name" value="Lactate_DH/Glyco_Ohase_4_C"/>
</dbReference>
<evidence type="ECO:0000259" key="8">
    <source>
        <dbReference type="Pfam" id="PF02866"/>
    </source>
</evidence>
<dbReference type="PANTHER" id="PTHR43128">
    <property type="entry name" value="L-2-HYDROXYCARBOXYLATE DEHYDROGENASE (NAD(P)(+))"/>
    <property type="match status" value="1"/>
</dbReference>
<reference evidence="9" key="1">
    <citation type="submission" date="2023-07" db="EMBL/GenBank/DDBJ databases">
        <title>Between Cages and Wild: Unraveling the Impact of Captivity on Animal Microbiomes and Antimicrobial Resistance.</title>
        <authorList>
            <person name="Schmartz G.P."/>
            <person name="Rehner J."/>
            <person name="Schuff M.J."/>
            <person name="Becker S.L."/>
            <person name="Kravczyk M."/>
            <person name="Gurevich A."/>
            <person name="Francke R."/>
            <person name="Mueller R."/>
            <person name="Keller V."/>
            <person name="Keller A."/>
        </authorList>
    </citation>
    <scope>NUCLEOTIDE SEQUENCE</scope>
    <source>
        <strain evidence="9">S39M_St_73</strain>
    </source>
</reference>
<comment type="caution">
    <text evidence="9">The sequence shown here is derived from an EMBL/GenBank/DDBJ whole genome shotgun (WGS) entry which is preliminary data.</text>
</comment>
<keyword evidence="10" id="KW-1185">Reference proteome</keyword>
<feature type="binding site" evidence="5">
    <location>
        <position position="101"/>
    </location>
    <ligand>
        <name>NAD(+)</name>
        <dbReference type="ChEBI" id="CHEBI:57540"/>
    </ligand>
</feature>
<dbReference type="Pfam" id="PF02866">
    <property type="entry name" value="Ldh_1_C"/>
    <property type="match status" value="1"/>
</dbReference>
<dbReference type="SUPFAM" id="SSF51735">
    <property type="entry name" value="NAD(P)-binding Rossmann-fold domains"/>
    <property type="match status" value="1"/>
</dbReference>
<evidence type="ECO:0000256" key="2">
    <source>
        <dbReference type="ARBA" id="ARBA00023002"/>
    </source>
</evidence>
<dbReference type="InterPro" id="IPR022383">
    <property type="entry name" value="Lactate/malate_DH_C"/>
</dbReference>
<evidence type="ECO:0000259" key="7">
    <source>
        <dbReference type="Pfam" id="PF00056"/>
    </source>
</evidence>
<dbReference type="SUPFAM" id="SSF56327">
    <property type="entry name" value="LDH C-terminal domain-like"/>
    <property type="match status" value="1"/>
</dbReference>
<feature type="binding site" evidence="5">
    <location>
        <position position="35"/>
    </location>
    <ligand>
        <name>NAD(+)</name>
        <dbReference type="ChEBI" id="CHEBI:57540"/>
    </ligand>
</feature>
<evidence type="ECO:0000256" key="6">
    <source>
        <dbReference type="RuleBase" id="RU003369"/>
    </source>
</evidence>
<dbReference type="Proteomes" id="UP001171751">
    <property type="component" value="Unassembled WGS sequence"/>
</dbReference>
<dbReference type="Gene3D" id="3.90.110.10">
    <property type="entry name" value="Lactate dehydrogenase/glycoside hydrolase, family 4, C-terminal"/>
    <property type="match status" value="1"/>
</dbReference>
<organism evidence="9 10">
    <name type="scientific">Atopococcus tabaci</name>
    <dbReference type="NCBI Taxonomy" id="269774"/>
    <lineage>
        <taxon>Bacteria</taxon>
        <taxon>Bacillati</taxon>
        <taxon>Bacillota</taxon>
        <taxon>Bacilli</taxon>
        <taxon>Lactobacillales</taxon>
        <taxon>Carnobacteriaceae</taxon>
        <taxon>Atopococcus</taxon>
    </lineage>
</organism>
<evidence type="ECO:0000313" key="10">
    <source>
        <dbReference type="Proteomes" id="UP001171751"/>
    </source>
</evidence>
<evidence type="ECO:0000256" key="3">
    <source>
        <dbReference type="ARBA" id="ARBA00023027"/>
    </source>
</evidence>
<keyword evidence="3 5" id="KW-0520">NAD</keyword>
<sequence length="329" mass="36599">MKSSKLGIIGVGHVGKAVLTNLLRTTFFNEYILIDTREDRVFGEALDQNHGTGALNHHNFKIRNGTYDDLVDADMIIVAASYYYGDNILPNLERQELLEDNIPELQQIMEGIMGATQEAILIFVSNPVDTWTQLAITEFGYPKEKCMGTGTMLETARLRYTLAKHYQVDPKIVSTYMMGEHGNAAFMVPSHTHIAGIPFDDLDTFFPQESALNVADLNQEIVEAAGVVYDNKNGVTDAAIGIVTIELVQAIVLDEQTIVPLTSLHPVGTYSSKRELCFGMPTKVGINGIENRYELPLSDWESQKLEKSLQVIADSVDKGKELLMKRKDQ</sequence>
<protein>
    <submittedName>
        <fullName evidence="9">L-lactate dehydrogenase</fullName>
    </submittedName>
</protein>
<dbReference type="AlphaFoldDB" id="A0AA43ZSU8"/>